<dbReference type="AlphaFoldDB" id="A0A4Z0NTD2"/>
<proteinExistence type="predicted"/>
<dbReference type="Proteomes" id="UP000297535">
    <property type="component" value="Unassembled WGS sequence"/>
</dbReference>
<protein>
    <submittedName>
        <fullName evidence="1">Uncharacterized protein</fullName>
    </submittedName>
</protein>
<dbReference type="EMBL" id="SRLB01000006">
    <property type="protein sequence ID" value="TGE00144.1"/>
    <property type="molecule type" value="Genomic_DNA"/>
</dbReference>
<evidence type="ECO:0000313" key="1">
    <source>
        <dbReference type="EMBL" id="TGE00144.1"/>
    </source>
</evidence>
<gene>
    <name evidence="1" type="ORF">EU555_09515</name>
</gene>
<sequence>MFFGILQQMLQHVPVDEVWYLDRHRDVQEAVAAGAFASAKDHFVKHGYFEGKLPYAIPVDEAFYLDAYPDVREAIRTGAIASAQLHFLQSGYKEGRVPHAGFSLFTLDRGQHDPAAA</sequence>
<organism evidence="1 2">
    <name type="scientific">Methylobacterium nonmethylotrophicum</name>
    <dbReference type="NCBI Taxonomy" id="1141884"/>
    <lineage>
        <taxon>Bacteria</taxon>
        <taxon>Pseudomonadati</taxon>
        <taxon>Pseudomonadota</taxon>
        <taxon>Alphaproteobacteria</taxon>
        <taxon>Hyphomicrobiales</taxon>
        <taxon>Methylobacteriaceae</taxon>
        <taxon>Methylobacterium</taxon>
    </lineage>
</organism>
<reference evidence="1 2" key="1">
    <citation type="submission" date="2019-04" db="EMBL/GenBank/DDBJ databases">
        <authorList>
            <person name="Feng G."/>
            <person name="Zhu H."/>
        </authorList>
    </citation>
    <scope>NUCLEOTIDE SEQUENCE [LARGE SCALE GENOMIC DNA]</scope>
    <source>
        <strain evidence="1 2">6HR-1</strain>
    </source>
</reference>
<evidence type="ECO:0000313" key="2">
    <source>
        <dbReference type="Proteomes" id="UP000297535"/>
    </source>
</evidence>
<keyword evidence="2" id="KW-1185">Reference proteome</keyword>
<name>A0A4Z0NTD2_9HYPH</name>
<dbReference type="RefSeq" id="WP_135414427.1">
    <property type="nucleotide sequence ID" value="NZ_SRLB01000006.1"/>
</dbReference>
<comment type="caution">
    <text evidence="1">The sequence shown here is derived from an EMBL/GenBank/DDBJ whole genome shotgun (WGS) entry which is preliminary data.</text>
</comment>
<accession>A0A4Z0NTD2</accession>
<dbReference type="OrthoDB" id="452279at2"/>